<dbReference type="Proteomes" id="UP000709336">
    <property type="component" value="Unassembled WGS sequence"/>
</dbReference>
<dbReference type="RefSeq" id="WP_169211368.1">
    <property type="nucleotide sequence ID" value="NZ_JAATNW010000006.1"/>
</dbReference>
<organism evidence="2 3">
    <name type="scientific">Alteromonas ponticola</name>
    <dbReference type="NCBI Taxonomy" id="2720613"/>
    <lineage>
        <taxon>Bacteria</taxon>
        <taxon>Pseudomonadati</taxon>
        <taxon>Pseudomonadota</taxon>
        <taxon>Gammaproteobacteria</taxon>
        <taxon>Alteromonadales</taxon>
        <taxon>Alteromonadaceae</taxon>
        <taxon>Alteromonas/Salinimonas group</taxon>
        <taxon>Alteromonas</taxon>
    </lineage>
</organism>
<gene>
    <name evidence="2" type="ORF">HCJ96_12325</name>
</gene>
<name>A0ABX1R2X9_9ALTE</name>
<dbReference type="EMBL" id="JAATNW010000006">
    <property type="protein sequence ID" value="NMH60814.1"/>
    <property type="molecule type" value="Genomic_DNA"/>
</dbReference>
<feature type="signal peptide" evidence="1">
    <location>
        <begin position="1"/>
        <end position="20"/>
    </location>
</feature>
<proteinExistence type="predicted"/>
<keyword evidence="3" id="KW-1185">Reference proteome</keyword>
<keyword evidence="1" id="KW-0732">Signal</keyword>
<comment type="caution">
    <text evidence="2">The sequence shown here is derived from an EMBL/GenBank/DDBJ whole genome shotgun (WGS) entry which is preliminary data.</text>
</comment>
<evidence type="ECO:0000256" key="1">
    <source>
        <dbReference type="SAM" id="SignalP"/>
    </source>
</evidence>
<protein>
    <recommendedName>
        <fullName evidence="4">DUF4402 domain-containing protein</fullName>
    </recommendedName>
</protein>
<evidence type="ECO:0000313" key="3">
    <source>
        <dbReference type="Proteomes" id="UP000709336"/>
    </source>
</evidence>
<evidence type="ECO:0000313" key="2">
    <source>
        <dbReference type="EMBL" id="NMH60814.1"/>
    </source>
</evidence>
<evidence type="ECO:0008006" key="4">
    <source>
        <dbReference type="Google" id="ProtNLM"/>
    </source>
</evidence>
<reference evidence="2 3" key="1">
    <citation type="submission" date="2020-03" db="EMBL/GenBank/DDBJ databases">
        <title>Alteromonas ponticola sp. nov., isolated from seawater.</title>
        <authorList>
            <person name="Yoon J.-H."/>
            <person name="Kim Y.-O."/>
        </authorList>
    </citation>
    <scope>NUCLEOTIDE SEQUENCE [LARGE SCALE GENOMIC DNA]</scope>
    <source>
        <strain evidence="2 3">MYP5</strain>
    </source>
</reference>
<sequence>MIKRVLFLAAISSLSGSVYAASQVFQASVDAMQDATITETTPLHFGSINPTATSVCTMTNTGTVSGDCDASAGSIAAGLITITGISENVPLNVSVSGGTSTELSFVSTYDINNASASHESIADSTVTAVTTTAIDLTIDVYGAVTVGSTLTAGTSYTVPYTVDVTFQ</sequence>
<feature type="chain" id="PRO_5046443187" description="DUF4402 domain-containing protein" evidence="1">
    <location>
        <begin position="21"/>
        <end position="167"/>
    </location>
</feature>
<accession>A0ABX1R2X9</accession>